<reference evidence="12 13" key="1">
    <citation type="submission" date="2019-08" db="EMBL/GenBank/DDBJ databases">
        <title>Draft Genome Sequence of Halomonas eurihalina Isolated from Preserved Hide-surface.</title>
        <authorList>
            <person name="Hussain S.A."/>
            <person name="Xu A."/>
            <person name="Sarker M."/>
            <person name="Sommers C."/>
        </authorList>
    </citation>
    <scope>NUCLEOTIDE SEQUENCE [LARGE SCALE GENOMIC DNA]</scope>
    <source>
        <strain evidence="12 13">MS1</strain>
    </source>
</reference>
<evidence type="ECO:0000256" key="8">
    <source>
        <dbReference type="ARBA" id="ARBA00023235"/>
    </source>
</evidence>
<dbReference type="EC" id="5.1.3.2" evidence="5 10"/>
<name>A0A5D9DD37_HALER</name>
<evidence type="ECO:0000256" key="10">
    <source>
        <dbReference type="RuleBase" id="RU366046"/>
    </source>
</evidence>
<dbReference type="Pfam" id="PF16363">
    <property type="entry name" value="GDP_Man_Dehyd"/>
    <property type="match status" value="1"/>
</dbReference>
<dbReference type="UniPathway" id="UPA00214"/>
<dbReference type="GO" id="GO:0003978">
    <property type="term" value="F:UDP-glucose 4-epimerase activity"/>
    <property type="evidence" value="ECO:0007669"/>
    <property type="project" value="UniProtKB-UniRule"/>
</dbReference>
<dbReference type="PANTHER" id="PTHR43725:SF53">
    <property type="entry name" value="UDP-ARABINOSE 4-EPIMERASE 1"/>
    <property type="match status" value="1"/>
</dbReference>
<comment type="subunit">
    <text evidence="10">Homodimer.</text>
</comment>
<sequence>MSNTILVVGGCGYIGSHMVKQLARAGNKVVVLDNLSTGFRELAKYGELVVGDLGDVDLLERLFREHSFDGVMHFAANSLVGESVVEPSKYYRNNVGNTMGLLDVMVRHDVRHFIFSSTAATFGEPERSPIDERHPQAPINPYGASKLMVERILSDYAHAYGLNSVSLRYFNACGADPEGELGECHDPETHLIPLILQAASGRRESITVFGRDYATEDGTCVRDYIHIEDLCSAHALALSMILENGTSGALAYNLGNGQGFSVQQVIDVVKSVVARDGCSLKVEEGDRRPGDPAVLVADAARAKEELGWRPAFADLEKIVSHAWQWEKHLASM</sequence>
<evidence type="ECO:0000256" key="7">
    <source>
        <dbReference type="ARBA" id="ARBA00023027"/>
    </source>
</evidence>
<dbReference type="OrthoDB" id="9803010at2"/>
<proteinExistence type="inferred from homology"/>
<evidence type="ECO:0000256" key="5">
    <source>
        <dbReference type="ARBA" id="ARBA00013189"/>
    </source>
</evidence>
<evidence type="ECO:0000256" key="2">
    <source>
        <dbReference type="ARBA" id="ARBA00001911"/>
    </source>
</evidence>
<evidence type="ECO:0000256" key="6">
    <source>
        <dbReference type="ARBA" id="ARBA00018569"/>
    </source>
</evidence>
<dbReference type="Gene3D" id="3.90.25.10">
    <property type="entry name" value="UDP-galactose 4-epimerase, domain 1"/>
    <property type="match status" value="1"/>
</dbReference>
<comment type="pathway">
    <text evidence="3 10">Carbohydrate metabolism; galactose metabolism.</text>
</comment>
<comment type="cofactor">
    <cofactor evidence="2 10">
        <name>NAD(+)</name>
        <dbReference type="ChEBI" id="CHEBI:57540"/>
    </cofactor>
</comment>
<dbReference type="Proteomes" id="UP000324260">
    <property type="component" value="Unassembled WGS sequence"/>
</dbReference>
<dbReference type="CDD" id="cd05247">
    <property type="entry name" value="UDP_G4E_1_SDR_e"/>
    <property type="match status" value="1"/>
</dbReference>
<dbReference type="AlphaFoldDB" id="A0A5D9DD37"/>
<dbReference type="GO" id="GO:0033499">
    <property type="term" value="P:galactose catabolic process via UDP-galactose, Leloir pathway"/>
    <property type="evidence" value="ECO:0007669"/>
    <property type="project" value="TreeGrafter"/>
</dbReference>
<evidence type="ECO:0000256" key="3">
    <source>
        <dbReference type="ARBA" id="ARBA00004947"/>
    </source>
</evidence>
<evidence type="ECO:0000313" key="13">
    <source>
        <dbReference type="Proteomes" id="UP000324260"/>
    </source>
</evidence>
<keyword evidence="7 10" id="KW-0520">NAD</keyword>
<dbReference type="NCBIfam" id="TIGR01179">
    <property type="entry name" value="galE"/>
    <property type="match status" value="1"/>
</dbReference>
<feature type="domain" description="NAD(P)-binding" evidence="11">
    <location>
        <begin position="6"/>
        <end position="312"/>
    </location>
</feature>
<dbReference type="InterPro" id="IPR036291">
    <property type="entry name" value="NAD(P)-bd_dom_sf"/>
</dbReference>
<evidence type="ECO:0000259" key="11">
    <source>
        <dbReference type="Pfam" id="PF16363"/>
    </source>
</evidence>
<keyword evidence="13" id="KW-1185">Reference proteome</keyword>
<gene>
    <name evidence="12" type="primary">galE</name>
    <name evidence="12" type="ORF">FZZ93_04195</name>
</gene>
<dbReference type="InterPro" id="IPR016040">
    <property type="entry name" value="NAD(P)-bd_dom"/>
</dbReference>
<dbReference type="RefSeq" id="WP_149321081.1">
    <property type="nucleotide sequence ID" value="NZ_JARWAH010000001.1"/>
</dbReference>
<evidence type="ECO:0000256" key="9">
    <source>
        <dbReference type="ARBA" id="ARBA00023277"/>
    </source>
</evidence>
<evidence type="ECO:0000313" key="12">
    <source>
        <dbReference type="EMBL" id="TZG40681.1"/>
    </source>
</evidence>
<comment type="caution">
    <text evidence="12">The sequence shown here is derived from an EMBL/GenBank/DDBJ whole genome shotgun (WGS) entry which is preliminary data.</text>
</comment>
<dbReference type="EMBL" id="VTPU01000003">
    <property type="protein sequence ID" value="TZG40681.1"/>
    <property type="molecule type" value="Genomic_DNA"/>
</dbReference>
<organism evidence="12 13">
    <name type="scientific">Halomonas eurihalina</name>
    <dbReference type="NCBI Taxonomy" id="42566"/>
    <lineage>
        <taxon>Bacteria</taxon>
        <taxon>Pseudomonadati</taxon>
        <taxon>Pseudomonadota</taxon>
        <taxon>Gammaproteobacteria</taxon>
        <taxon>Oceanospirillales</taxon>
        <taxon>Halomonadaceae</taxon>
        <taxon>Halomonas</taxon>
    </lineage>
</organism>
<protein>
    <recommendedName>
        <fullName evidence="6 10">UDP-glucose 4-epimerase</fullName>
        <ecNumber evidence="5 10">5.1.3.2</ecNumber>
    </recommendedName>
</protein>
<keyword evidence="8 10" id="KW-0413">Isomerase</keyword>
<dbReference type="PANTHER" id="PTHR43725">
    <property type="entry name" value="UDP-GLUCOSE 4-EPIMERASE"/>
    <property type="match status" value="1"/>
</dbReference>
<comment type="similarity">
    <text evidence="4 10">Belongs to the NAD(P)-dependent epimerase/dehydratase family.</text>
</comment>
<accession>A0A5D9DD37</accession>
<dbReference type="Gene3D" id="3.40.50.720">
    <property type="entry name" value="NAD(P)-binding Rossmann-like Domain"/>
    <property type="match status" value="1"/>
</dbReference>
<evidence type="ECO:0000256" key="4">
    <source>
        <dbReference type="ARBA" id="ARBA00007637"/>
    </source>
</evidence>
<evidence type="ECO:0000256" key="1">
    <source>
        <dbReference type="ARBA" id="ARBA00000083"/>
    </source>
</evidence>
<comment type="catalytic activity">
    <reaction evidence="1 10">
        <text>UDP-alpha-D-glucose = UDP-alpha-D-galactose</text>
        <dbReference type="Rhea" id="RHEA:22168"/>
        <dbReference type="ChEBI" id="CHEBI:58885"/>
        <dbReference type="ChEBI" id="CHEBI:66914"/>
        <dbReference type="EC" id="5.1.3.2"/>
    </reaction>
</comment>
<keyword evidence="9 10" id="KW-0119">Carbohydrate metabolism</keyword>
<dbReference type="SUPFAM" id="SSF51735">
    <property type="entry name" value="NAD(P)-binding Rossmann-fold domains"/>
    <property type="match status" value="1"/>
</dbReference>
<dbReference type="InterPro" id="IPR005886">
    <property type="entry name" value="UDP_G4E"/>
</dbReference>